<name>A0A1H6PNA0_YARLL</name>
<sequence>MFSVRKHITKALLQTRFYSAAARSKVYASPDEAVKDVKSGDLVLSGGFGICGIPDTLISALQKRGNVKDLTVVSNNCGIEGKGLSKLLENGQISKFIGSYVGGNKFFEAAYLNGELELELTPQGTIAERCRAAGAGIPAVYTPAGANTWLEQGKIPTLYAKTSDGSGAVIKTNTPRETREFNGRKFVLENALNGDVSLIKAWKADTLGNLVFRATSNNFNGAMARAGKLTIAEAEEIVEPGEIKPEEVHVPGVYVHRVVKSTAKKDIEIVKNSSPKSSDGAADPASMSASALRREKIVRRAAQEFKDGMFANLGIGMPTLAPNHVSDDIHVILQSENGILGLGPYPEPGKEDPDYINAGKETVTLDKGASVFGSEESFAMIRAGKIDMSILGAMQVSGNGDLANWALPGMIKGMGGAMDLVANPLNTRVVVVMDHVDKKGRPKILKECQFPLTGSRCVSRIITDLAVFDVDIANNGGLTLIEIAEGETVESIREKTEAPFEVSKDLKTIDVL</sequence>
<dbReference type="PANTHER" id="PTHR13707:SF23">
    <property type="entry name" value="SUCCINYL-COA:3-KETOACID-COENZYME A TRANSFERASE"/>
    <property type="match status" value="1"/>
</dbReference>
<dbReference type="InterPro" id="IPR004164">
    <property type="entry name" value="CoA_transf_AS"/>
</dbReference>
<evidence type="ECO:0000313" key="7">
    <source>
        <dbReference type="EMBL" id="RDW23442.1"/>
    </source>
</evidence>
<dbReference type="Pfam" id="PF01144">
    <property type="entry name" value="CoA_trans"/>
    <property type="match status" value="2"/>
</dbReference>
<dbReference type="SUPFAM" id="SSF100950">
    <property type="entry name" value="NagB/RpiA/CoA transferase-like"/>
    <property type="match status" value="2"/>
</dbReference>
<dbReference type="GO" id="GO:0046952">
    <property type="term" value="P:ketone body catabolic process"/>
    <property type="evidence" value="ECO:0007669"/>
    <property type="project" value="InterPro"/>
</dbReference>
<dbReference type="Proteomes" id="UP000182444">
    <property type="component" value="Chromosome 1F"/>
</dbReference>
<dbReference type="VEuPathDB" id="FungiDB:YALI0_F26587g"/>
<dbReference type="EMBL" id="CP017558">
    <property type="protein sequence ID" value="AOW07747.1"/>
    <property type="molecule type" value="Genomic_DNA"/>
</dbReference>
<dbReference type="EC" id="2.8.3.5" evidence="3"/>
<comment type="catalytic activity">
    <reaction evidence="3">
        <text>a 3-oxo acid + succinyl-CoA = a 3-oxoacyl-CoA + succinate</text>
        <dbReference type="Rhea" id="RHEA:24564"/>
        <dbReference type="ChEBI" id="CHEBI:30031"/>
        <dbReference type="ChEBI" id="CHEBI:35973"/>
        <dbReference type="ChEBI" id="CHEBI:57292"/>
        <dbReference type="ChEBI" id="CHEBI:90726"/>
        <dbReference type="EC" id="2.8.3.5"/>
    </reaction>
</comment>
<dbReference type="eggNOG" id="KOG3822">
    <property type="taxonomic scope" value="Eukaryota"/>
</dbReference>
<accession>A0A1H6PNA0</accession>
<comment type="similarity">
    <text evidence="1 3">Belongs to the 3-oxoacid CoA-transferase family.</text>
</comment>
<evidence type="ECO:0000256" key="5">
    <source>
        <dbReference type="SAM" id="MobiDB-lite"/>
    </source>
</evidence>
<dbReference type="RefSeq" id="XP_505914.1">
    <property type="nucleotide sequence ID" value="XM_505914.1"/>
</dbReference>
<dbReference type="EMBL" id="KZ859085">
    <property type="protein sequence ID" value="RDW23442.1"/>
    <property type="molecule type" value="Genomic_DNA"/>
</dbReference>
<dbReference type="GeneID" id="2908340"/>
<keyword evidence="3" id="KW-0496">Mitochondrion</keyword>
<evidence type="ECO:0000313" key="6">
    <source>
        <dbReference type="EMBL" id="AOW07747.1"/>
    </source>
</evidence>
<dbReference type="UniPathway" id="UPA00929">
    <property type="reaction ID" value="UER00894"/>
</dbReference>
<evidence type="ECO:0000256" key="4">
    <source>
        <dbReference type="PIRSR" id="PIRSR000858-1"/>
    </source>
</evidence>
<dbReference type="InterPro" id="IPR012791">
    <property type="entry name" value="3-oxoacid_CoA-transf_B"/>
</dbReference>
<dbReference type="VEuPathDB" id="FungiDB:YALI1_F34029g"/>
<organism evidence="6 8">
    <name type="scientific">Yarrowia lipolytica</name>
    <name type="common">Candida lipolytica</name>
    <dbReference type="NCBI Taxonomy" id="4952"/>
    <lineage>
        <taxon>Eukaryota</taxon>
        <taxon>Fungi</taxon>
        <taxon>Dikarya</taxon>
        <taxon>Ascomycota</taxon>
        <taxon>Saccharomycotina</taxon>
        <taxon>Dipodascomycetes</taxon>
        <taxon>Dipodascales</taxon>
        <taxon>Dipodascales incertae sedis</taxon>
        <taxon>Yarrowia</taxon>
    </lineage>
</organism>
<dbReference type="OMA" id="LGNCWFR"/>
<evidence type="ECO:0000256" key="2">
    <source>
        <dbReference type="ARBA" id="ARBA00022679"/>
    </source>
</evidence>
<dbReference type="InterPro" id="IPR037171">
    <property type="entry name" value="NagB/RpiA_transferase-like"/>
</dbReference>
<dbReference type="PIRSF" id="PIRSF000858">
    <property type="entry name" value="SCOT-t"/>
    <property type="match status" value="1"/>
</dbReference>
<dbReference type="SMART" id="SM00882">
    <property type="entry name" value="CoA_trans"/>
    <property type="match status" value="2"/>
</dbReference>
<dbReference type="InterPro" id="IPR004165">
    <property type="entry name" value="CoA_trans_fam_I"/>
</dbReference>
<evidence type="ECO:0000256" key="3">
    <source>
        <dbReference type="PIRNR" id="PIRNR000858"/>
    </source>
</evidence>
<dbReference type="GO" id="GO:0008260">
    <property type="term" value="F:succinyl-CoA:3-oxo-acid CoA-transferase activity"/>
    <property type="evidence" value="ECO:0007669"/>
    <property type="project" value="UniProtKB-EC"/>
</dbReference>
<comment type="pathway">
    <text evidence="3">Ketone metabolism; succinyl-CoA degradation; acetoacetyl-CoA from succinyl-CoA: step 1/1.</text>
</comment>
<evidence type="ECO:0000256" key="1">
    <source>
        <dbReference type="ARBA" id="ARBA00007154"/>
    </source>
</evidence>
<reference evidence="6 8" key="1">
    <citation type="journal article" date="2016" name="PLoS ONE">
        <title>Sequence Assembly of Yarrowia lipolytica Strain W29/CLIB89 Shows Transposable Element Diversity.</title>
        <authorList>
            <person name="Magnan C."/>
            <person name="Yu J."/>
            <person name="Chang I."/>
            <person name="Jahn E."/>
            <person name="Kanomata Y."/>
            <person name="Wu J."/>
            <person name="Zeller M."/>
            <person name="Oakes M."/>
            <person name="Baldi P."/>
            <person name="Sandmeyer S."/>
        </authorList>
    </citation>
    <scope>NUCLEOTIDE SEQUENCE [LARGE SCALE GENOMIC DNA]</scope>
    <source>
        <strain evidence="6">CLIB89</strain>
        <strain evidence="8">CLIB89(W29)</strain>
    </source>
</reference>
<dbReference type="KEGG" id="yli:2908340"/>
<comment type="function">
    <text evidence="3">Key enzyme for ketone body catabolism. Transfers the CoA moiety from succinate to acetoacetate. Formation of the enzyme-CoA intermediate proceeds via an unstable anhydride species formed between the carboxylate groups of the enzyme and substrate.</text>
</comment>
<dbReference type="AlphaFoldDB" id="A0A1H6PNA0"/>
<dbReference type="Gene3D" id="3.40.1080.10">
    <property type="entry name" value="Glutaconate Coenzyme A-transferase"/>
    <property type="match status" value="2"/>
</dbReference>
<dbReference type="Proteomes" id="UP000256601">
    <property type="component" value="Unassembled WGS sequence"/>
</dbReference>
<keyword evidence="2 3" id="KW-0808">Transferase</keyword>
<dbReference type="OrthoDB" id="1933379at2759"/>
<gene>
    <name evidence="7" type="ORF">B0I71DRAFT_135964</name>
    <name evidence="6" type="ORF">YALI1_F34029g</name>
</gene>
<feature type="region of interest" description="Disordered" evidence="5">
    <location>
        <begin position="269"/>
        <end position="288"/>
    </location>
</feature>
<feature type="active site" description="5-glutamyl coenzyme A thioester intermediate" evidence="4">
    <location>
        <position position="336"/>
    </location>
</feature>
<dbReference type="InterPro" id="IPR014388">
    <property type="entry name" value="3-oxoacid_CoA-transferase"/>
</dbReference>
<evidence type="ECO:0000313" key="8">
    <source>
        <dbReference type="Proteomes" id="UP000182444"/>
    </source>
</evidence>
<dbReference type="PANTHER" id="PTHR13707">
    <property type="entry name" value="KETOACID-COENZYME A TRANSFERASE"/>
    <property type="match status" value="1"/>
</dbReference>
<protein>
    <recommendedName>
        <fullName evidence="3">Succinyl-CoA:3-ketoacid-coenzyme A transferase</fullName>
        <ecNumber evidence="3">2.8.3.5</ecNumber>
    </recommendedName>
</protein>
<dbReference type="PROSITE" id="PS01274">
    <property type="entry name" value="COA_TRANSF_2"/>
    <property type="match status" value="1"/>
</dbReference>
<proteinExistence type="inferred from homology"/>
<dbReference type="NCBIfam" id="TIGR02428">
    <property type="entry name" value="pcaJ_scoB_fam"/>
    <property type="match status" value="1"/>
</dbReference>
<evidence type="ECO:0000313" key="9">
    <source>
        <dbReference type="Proteomes" id="UP000256601"/>
    </source>
</evidence>
<reference evidence="7 9" key="2">
    <citation type="submission" date="2018-07" db="EMBL/GenBank/DDBJ databases">
        <title>Draft Genome Assemblies for Five Robust Yarrowia lipolytica Strains Exhibiting High Lipid Production and Pentose Sugar Utilization and Sugar Alcohol Secretion from Undetoxified Lignocellulosic Biomass Hydrolysates.</title>
        <authorList>
            <consortium name="DOE Joint Genome Institute"/>
            <person name="Walker C."/>
            <person name="Ryu S."/>
            <person name="Na H."/>
            <person name="Zane M."/>
            <person name="LaButti K."/>
            <person name="Lipzen A."/>
            <person name="Haridas S."/>
            <person name="Barry K."/>
            <person name="Grigoriev I.V."/>
            <person name="Quarterman J."/>
            <person name="Slininger P."/>
            <person name="Dien B."/>
            <person name="Trinh C.T."/>
        </authorList>
    </citation>
    <scope>NUCLEOTIDE SEQUENCE [LARGE SCALE GENOMIC DNA]</scope>
    <source>
        <strain evidence="7 9">YB392</strain>
    </source>
</reference>